<evidence type="ECO:0000256" key="2">
    <source>
        <dbReference type="ARBA" id="ARBA00022598"/>
    </source>
</evidence>
<dbReference type="GO" id="GO:0005524">
    <property type="term" value="F:ATP binding"/>
    <property type="evidence" value="ECO:0007669"/>
    <property type="project" value="UniProtKB-KW"/>
</dbReference>
<dbReference type="GO" id="GO:0009152">
    <property type="term" value="P:purine ribonucleotide biosynthetic process"/>
    <property type="evidence" value="ECO:0007669"/>
    <property type="project" value="UniProtKB-UniRule"/>
</dbReference>
<keyword evidence="5" id="KW-0067">ATP-binding</keyword>
<name>A0A0R1HUB1_9LACO</name>
<evidence type="ECO:0000256" key="4">
    <source>
        <dbReference type="ARBA" id="ARBA00022755"/>
    </source>
</evidence>
<reference evidence="7 8" key="1">
    <citation type="journal article" date="2015" name="Genome Announc.">
        <title>Expanding the biotechnology potential of lactobacilli through comparative genomics of 213 strains and associated genera.</title>
        <authorList>
            <person name="Sun Z."/>
            <person name="Harris H.M."/>
            <person name="McCann A."/>
            <person name="Guo C."/>
            <person name="Argimon S."/>
            <person name="Zhang W."/>
            <person name="Yang X."/>
            <person name="Jeffery I.B."/>
            <person name="Cooney J.C."/>
            <person name="Kagawa T.F."/>
            <person name="Liu W."/>
            <person name="Song Y."/>
            <person name="Salvetti E."/>
            <person name="Wrobel A."/>
            <person name="Rasinkangas P."/>
            <person name="Parkhill J."/>
            <person name="Rea M.C."/>
            <person name="O'Sullivan O."/>
            <person name="Ritari J."/>
            <person name="Douillard F.P."/>
            <person name="Paul Ross R."/>
            <person name="Yang R."/>
            <person name="Briner A.E."/>
            <person name="Felis G.E."/>
            <person name="de Vos W.M."/>
            <person name="Barrangou R."/>
            <person name="Klaenhammer T.R."/>
            <person name="Caufield P.W."/>
            <person name="Cui Y."/>
            <person name="Zhang H."/>
            <person name="O'Toole P.W."/>
        </authorList>
    </citation>
    <scope>NUCLEOTIDE SEQUENCE [LARGE SCALE GENOMIC DNA]</scope>
    <source>
        <strain evidence="7 8">JCM 15530</strain>
    </source>
</reference>
<dbReference type="Gene3D" id="3.30.1280.10">
    <property type="entry name" value="Phosphoribosylformylglycinamidine synthase subunit PurS"/>
    <property type="match status" value="1"/>
</dbReference>
<dbReference type="AlphaFoldDB" id="A0A0R1HUB1"/>
<dbReference type="InterPro" id="IPR003850">
    <property type="entry name" value="PurS"/>
</dbReference>
<dbReference type="InterPro" id="IPR036604">
    <property type="entry name" value="PurS-like_sf"/>
</dbReference>
<gene>
    <name evidence="7" type="ORF">FC96_GL000012</name>
</gene>
<dbReference type="PATRIC" id="fig|1302272.5.peg.12"/>
<keyword evidence="1" id="KW-0963">Cytoplasm</keyword>
<dbReference type="PANTHER" id="PTHR34696">
    <property type="entry name" value="PHOSPHORIBOSYLFORMYLGLYCINAMIDINE SYNTHASE SUBUNIT PURS"/>
    <property type="match status" value="1"/>
</dbReference>
<keyword evidence="8" id="KW-1185">Reference proteome</keyword>
<dbReference type="STRING" id="1302272.FC96_GL000012"/>
<proteinExistence type="predicted"/>
<sequence length="80" mass="8780">MITIKPSILDPEAVAIKKALNQLNVATVAQVKRGQHFELTLAADSLTEAETIARQLCDQLLVNPTMETYVLEVKEMAVNS</sequence>
<dbReference type="GO" id="GO:0004642">
    <property type="term" value="F:phosphoribosylformylglycinamidine synthase activity"/>
    <property type="evidence" value="ECO:0007669"/>
    <property type="project" value="UniProtKB-UniRule"/>
</dbReference>
<evidence type="ECO:0000313" key="8">
    <source>
        <dbReference type="Proteomes" id="UP000050911"/>
    </source>
</evidence>
<protein>
    <recommendedName>
        <fullName evidence="6">Phosphoribosylformylglycinamidine synthase subunit PurS</fullName>
    </recommendedName>
</protein>
<dbReference type="SUPFAM" id="SSF82697">
    <property type="entry name" value="PurS-like"/>
    <property type="match status" value="1"/>
</dbReference>
<evidence type="ECO:0000256" key="3">
    <source>
        <dbReference type="ARBA" id="ARBA00022741"/>
    </source>
</evidence>
<comment type="caution">
    <text evidence="7">The sequence shown here is derived from an EMBL/GenBank/DDBJ whole genome shotgun (WGS) entry which is preliminary data.</text>
</comment>
<evidence type="ECO:0000256" key="1">
    <source>
        <dbReference type="ARBA" id="ARBA00022490"/>
    </source>
</evidence>
<dbReference type="Pfam" id="PF02700">
    <property type="entry name" value="PurS"/>
    <property type="match status" value="1"/>
</dbReference>
<dbReference type="EMBL" id="AZCX01000001">
    <property type="protein sequence ID" value="KRK49097.1"/>
    <property type="molecule type" value="Genomic_DNA"/>
</dbReference>
<organism evidence="7 8">
    <name type="scientific">Secundilactobacillus kimchicus JCM 15530</name>
    <dbReference type="NCBI Taxonomy" id="1302272"/>
    <lineage>
        <taxon>Bacteria</taxon>
        <taxon>Bacillati</taxon>
        <taxon>Bacillota</taxon>
        <taxon>Bacilli</taxon>
        <taxon>Lactobacillales</taxon>
        <taxon>Lactobacillaceae</taxon>
        <taxon>Secundilactobacillus</taxon>
    </lineage>
</organism>
<accession>A0A0R1HUB1</accession>
<keyword evidence="2" id="KW-0436">Ligase</keyword>
<keyword evidence="3" id="KW-0547">Nucleotide-binding</keyword>
<evidence type="ECO:0000313" key="7">
    <source>
        <dbReference type="EMBL" id="KRK49097.1"/>
    </source>
</evidence>
<evidence type="ECO:0000256" key="6">
    <source>
        <dbReference type="NCBIfam" id="TIGR00302"/>
    </source>
</evidence>
<evidence type="ECO:0000256" key="5">
    <source>
        <dbReference type="ARBA" id="ARBA00022840"/>
    </source>
</evidence>
<dbReference type="PANTHER" id="PTHR34696:SF1">
    <property type="entry name" value="PHOSPHORIBOSYLFORMYLGLYCINAMIDINE SYNTHASE SUBUNIT PURS"/>
    <property type="match status" value="1"/>
</dbReference>
<dbReference type="Proteomes" id="UP000050911">
    <property type="component" value="Unassembled WGS sequence"/>
</dbReference>
<keyword evidence="4" id="KW-0658">Purine biosynthesis</keyword>
<dbReference type="NCBIfam" id="TIGR00302">
    <property type="entry name" value="phosphoribosylformylglycinamidine synthase subunit PurS"/>
    <property type="match status" value="1"/>
</dbReference>